<evidence type="ECO:0000313" key="9">
    <source>
        <dbReference type="EMBL" id="KAK3248536.1"/>
    </source>
</evidence>
<evidence type="ECO:0000256" key="6">
    <source>
        <dbReference type="ARBA" id="ARBA00023128"/>
    </source>
</evidence>
<evidence type="ECO:0000313" key="10">
    <source>
        <dbReference type="EMBL" id="KAK3271643.1"/>
    </source>
</evidence>
<evidence type="ECO:0000256" key="5">
    <source>
        <dbReference type="ARBA" id="ARBA00023002"/>
    </source>
</evidence>
<reference evidence="10" key="2">
    <citation type="submission" date="2023-06" db="EMBL/GenBank/DDBJ databases">
        <title>Long-read-based genome assembly of the green algal bacterivore Cymbomonas tetramitiformis.</title>
        <authorList>
            <person name="Gyaltshen Y."/>
            <person name="Rozenberg A."/>
            <person name="Paasch A."/>
            <person name="Burns J.A."/>
            <person name="Warring S."/>
            <person name="Larson R."/>
            <person name="Maurer-Alcala X."/>
            <person name="Dacks J."/>
            <person name="Kim E."/>
        </authorList>
    </citation>
    <scope>NUCLEOTIDE SEQUENCE</scope>
    <source>
        <strain evidence="10">PLY_AMNH</strain>
    </source>
</reference>
<dbReference type="NCBIfam" id="NF006133">
    <property type="entry name" value="PRK08278.1"/>
    <property type="match status" value="1"/>
</dbReference>
<keyword evidence="6" id="KW-0496">Mitochondrion</keyword>
<evidence type="ECO:0000256" key="2">
    <source>
        <dbReference type="ARBA" id="ARBA00004275"/>
    </source>
</evidence>
<keyword evidence="5" id="KW-0560">Oxidoreductase</keyword>
<keyword evidence="11" id="KW-1185">Reference proteome</keyword>
<reference evidence="10 11" key="1">
    <citation type="journal article" date="2015" name="Genome Biol. Evol.">
        <title>Comparative Genomics of a Bacterivorous Green Alga Reveals Evolutionary Causalities and Consequences of Phago-Mixotrophic Mode of Nutrition.</title>
        <authorList>
            <person name="Burns J.A."/>
            <person name="Paasch A."/>
            <person name="Narechania A."/>
            <person name="Kim E."/>
        </authorList>
    </citation>
    <scope>NUCLEOTIDE SEQUENCE [LARGE SCALE GENOMIC DNA]</scope>
    <source>
        <strain evidence="10">PLY_AMNH</strain>
    </source>
</reference>
<keyword evidence="7" id="KW-0576">Peroxisome</keyword>
<dbReference type="GO" id="GO:0005739">
    <property type="term" value="C:mitochondrion"/>
    <property type="evidence" value="ECO:0007669"/>
    <property type="project" value="UniProtKB-SubCell"/>
</dbReference>
<comment type="subcellular location">
    <subcellularLocation>
        <location evidence="1">Mitochondrion</location>
    </subcellularLocation>
    <subcellularLocation>
        <location evidence="2">Peroxisome</location>
    </subcellularLocation>
</comment>
<dbReference type="PRINTS" id="PR00081">
    <property type="entry name" value="GDHRDH"/>
</dbReference>
<dbReference type="PANTHER" id="PTHR42808">
    <property type="entry name" value="HYDROXYSTEROID DEHYDROGENASE-LIKE PROTEIN 2"/>
    <property type="match status" value="1"/>
</dbReference>
<organism evidence="10 11">
    <name type="scientific">Cymbomonas tetramitiformis</name>
    <dbReference type="NCBI Taxonomy" id="36881"/>
    <lineage>
        <taxon>Eukaryota</taxon>
        <taxon>Viridiplantae</taxon>
        <taxon>Chlorophyta</taxon>
        <taxon>Pyramimonadophyceae</taxon>
        <taxon>Pyramimonadales</taxon>
        <taxon>Pyramimonadaceae</taxon>
        <taxon>Cymbomonas</taxon>
    </lineage>
</organism>
<dbReference type="GO" id="GO:0016491">
    <property type="term" value="F:oxidoreductase activity"/>
    <property type="evidence" value="ECO:0007669"/>
    <property type="project" value="UniProtKB-KW"/>
</dbReference>
<evidence type="ECO:0000256" key="3">
    <source>
        <dbReference type="ARBA" id="ARBA00006484"/>
    </source>
</evidence>
<dbReference type="PANTHER" id="PTHR42808:SF4">
    <property type="entry name" value="SHORT CHAIN DEHYDROGENASE"/>
    <property type="match status" value="1"/>
</dbReference>
<dbReference type="EMBL" id="LGRX02027994">
    <property type="protein sequence ID" value="KAK3248536.1"/>
    <property type="molecule type" value="Genomic_DNA"/>
</dbReference>
<dbReference type="InterPro" id="IPR002347">
    <property type="entry name" value="SDR_fam"/>
</dbReference>
<name>A0AAE0G5G3_9CHLO</name>
<keyword evidence="4" id="KW-0521">NADP</keyword>
<dbReference type="FunFam" id="3.40.50.720:FF:000301">
    <property type="entry name" value="Hydroxysteroid dehydrogenase like 2"/>
    <property type="match status" value="1"/>
</dbReference>
<dbReference type="Proteomes" id="UP001190700">
    <property type="component" value="Unassembled WGS sequence"/>
</dbReference>
<dbReference type="Pfam" id="PF00106">
    <property type="entry name" value="adh_short"/>
    <property type="match status" value="1"/>
</dbReference>
<accession>A0AAE0G5G3</accession>
<evidence type="ECO:0000256" key="8">
    <source>
        <dbReference type="ARBA" id="ARBA00040243"/>
    </source>
</evidence>
<proteinExistence type="inferred from homology"/>
<dbReference type="GO" id="GO:0005777">
    <property type="term" value="C:peroxisome"/>
    <property type="evidence" value="ECO:0007669"/>
    <property type="project" value="UniProtKB-SubCell"/>
</dbReference>
<dbReference type="InterPro" id="IPR051935">
    <property type="entry name" value="HSDL2"/>
</dbReference>
<gene>
    <name evidence="10" type="ORF">CYMTET_20021</name>
    <name evidence="9" type="ORF">CYMTET_42003</name>
</gene>
<dbReference type="AlphaFoldDB" id="A0AAE0G5G3"/>
<sequence>MSEPLIFKNLSGKVAIVTGGSRGIGREVCLSLAKAGCNVVVAAKTIKDTPSLPGTIFTVAEEVKALGVDALPVQVDLRNVKDIEACVEKVVAHFGRIDILINNASALWWQDIADTPMNKYDLITGINSRGTFAMTKMCLPHMAKNGWGRIVNMSPPIRLDPGTLAGHTGYYISKYGMTLVALGAAAEYDGKGITANSLWPATVVESLASKNFKLGDEAMWRKASIIADATMAIISEEDTFTGHMLIDDTFLRYKGLEDKDFVKYRCDPNVEPPRVLDMEWSPEDSRGLFKRGDVKTLQKDMDSSTLEKTIKAKL</sequence>
<evidence type="ECO:0000256" key="1">
    <source>
        <dbReference type="ARBA" id="ARBA00004173"/>
    </source>
</evidence>
<dbReference type="EMBL" id="LGRX02009502">
    <property type="protein sequence ID" value="KAK3271643.1"/>
    <property type="molecule type" value="Genomic_DNA"/>
</dbReference>
<evidence type="ECO:0000256" key="4">
    <source>
        <dbReference type="ARBA" id="ARBA00022857"/>
    </source>
</evidence>
<evidence type="ECO:0000256" key="7">
    <source>
        <dbReference type="ARBA" id="ARBA00023140"/>
    </source>
</evidence>
<comment type="similarity">
    <text evidence="3">Belongs to the short-chain dehydrogenases/reductases (SDR) family.</text>
</comment>
<evidence type="ECO:0000313" key="11">
    <source>
        <dbReference type="Proteomes" id="UP001190700"/>
    </source>
</evidence>
<dbReference type="InterPro" id="IPR036291">
    <property type="entry name" value="NAD(P)-bd_dom_sf"/>
</dbReference>
<dbReference type="SUPFAM" id="SSF51735">
    <property type="entry name" value="NAD(P)-binding Rossmann-fold domains"/>
    <property type="match status" value="1"/>
</dbReference>
<comment type="caution">
    <text evidence="10">The sequence shown here is derived from an EMBL/GenBank/DDBJ whole genome shotgun (WGS) entry which is preliminary data.</text>
</comment>
<protein>
    <recommendedName>
        <fullName evidence="8">Hydroxysteroid dehydrogenase-like protein 2</fullName>
    </recommendedName>
</protein>
<dbReference type="Gene3D" id="3.40.50.720">
    <property type="entry name" value="NAD(P)-binding Rossmann-like Domain"/>
    <property type="match status" value="1"/>
</dbReference>